<dbReference type="PANTHER" id="PTHR10157">
    <property type="entry name" value="DOPAMINE BETA HYDROXYLASE RELATED"/>
    <property type="match status" value="1"/>
</dbReference>
<feature type="domain" description="Copper type II ascorbate-dependent monooxygenase N-terminal" evidence="4">
    <location>
        <begin position="152"/>
        <end position="268"/>
    </location>
</feature>
<feature type="chain" id="PRO_5012035599" evidence="3">
    <location>
        <begin position="21"/>
        <end position="544"/>
    </location>
</feature>
<keyword evidence="8" id="KW-1185">Reference proteome</keyword>
<name>A0A210QT67_MIZYE</name>
<dbReference type="InterPro" id="IPR036939">
    <property type="entry name" value="Cu2_ascorb_mOase_N_sf"/>
</dbReference>
<evidence type="ECO:0000259" key="6">
    <source>
        <dbReference type="Pfam" id="PF24784"/>
    </source>
</evidence>
<dbReference type="Gene3D" id="2.60.120.230">
    <property type="match status" value="1"/>
</dbReference>
<dbReference type="OrthoDB" id="6038975at2759"/>
<evidence type="ECO:0000259" key="5">
    <source>
        <dbReference type="Pfam" id="PF03712"/>
    </source>
</evidence>
<evidence type="ECO:0000259" key="4">
    <source>
        <dbReference type="Pfam" id="PF01082"/>
    </source>
</evidence>
<dbReference type="Proteomes" id="UP000242188">
    <property type="component" value="Unassembled WGS sequence"/>
</dbReference>
<dbReference type="InterPro" id="IPR000945">
    <property type="entry name" value="DBH-like"/>
</dbReference>
<evidence type="ECO:0000313" key="7">
    <source>
        <dbReference type="EMBL" id="OWF51919.1"/>
    </source>
</evidence>
<dbReference type="GO" id="GO:0004500">
    <property type="term" value="F:dopamine beta-monooxygenase activity"/>
    <property type="evidence" value="ECO:0007669"/>
    <property type="project" value="InterPro"/>
</dbReference>
<evidence type="ECO:0000256" key="2">
    <source>
        <dbReference type="ARBA" id="ARBA00023180"/>
    </source>
</evidence>
<dbReference type="InterPro" id="IPR008977">
    <property type="entry name" value="PHM/PNGase_F_dom_sf"/>
</dbReference>
<feature type="domain" description="Copper type II ascorbate-dependent monooxygenase C-terminal" evidence="5">
    <location>
        <begin position="298"/>
        <end position="424"/>
    </location>
</feature>
<dbReference type="GO" id="GO:0005507">
    <property type="term" value="F:copper ion binding"/>
    <property type="evidence" value="ECO:0007669"/>
    <property type="project" value="InterPro"/>
</dbReference>
<evidence type="ECO:0000313" key="8">
    <source>
        <dbReference type="Proteomes" id="UP000242188"/>
    </source>
</evidence>
<accession>A0A210QT67</accession>
<organism evidence="7 8">
    <name type="scientific">Mizuhopecten yessoensis</name>
    <name type="common">Japanese scallop</name>
    <name type="synonym">Patinopecten yessoensis</name>
    <dbReference type="NCBI Taxonomy" id="6573"/>
    <lineage>
        <taxon>Eukaryota</taxon>
        <taxon>Metazoa</taxon>
        <taxon>Spiralia</taxon>
        <taxon>Lophotrochozoa</taxon>
        <taxon>Mollusca</taxon>
        <taxon>Bivalvia</taxon>
        <taxon>Autobranchia</taxon>
        <taxon>Pteriomorphia</taxon>
        <taxon>Pectinida</taxon>
        <taxon>Pectinoidea</taxon>
        <taxon>Pectinidae</taxon>
        <taxon>Mizuhopecten</taxon>
    </lineage>
</organism>
<dbReference type="InterPro" id="IPR014784">
    <property type="entry name" value="Cu2_ascorb_mOase-like_C"/>
</dbReference>
<reference evidence="7 8" key="1">
    <citation type="journal article" date="2017" name="Nat. Ecol. Evol.">
        <title>Scallop genome provides insights into evolution of bilaterian karyotype and development.</title>
        <authorList>
            <person name="Wang S."/>
            <person name="Zhang J."/>
            <person name="Jiao W."/>
            <person name="Li J."/>
            <person name="Xun X."/>
            <person name="Sun Y."/>
            <person name="Guo X."/>
            <person name="Huan P."/>
            <person name="Dong B."/>
            <person name="Zhang L."/>
            <person name="Hu X."/>
            <person name="Sun X."/>
            <person name="Wang J."/>
            <person name="Zhao C."/>
            <person name="Wang Y."/>
            <person name="Wang D."/>
            <person name="Huang X."/>
            <person name="Wang R."/>
            <person name="Lv J."/>
            <person name="Li Y."/>
            <person name="Zhang Z."/>
            <person name="Liu B."/>
            <person name="Lu W."/>
            <person name="Hui Y."/>
            <person name="Liang J."/>
            <person name="Zhou Z."/>
            <person name="Hou R."/>
            <person name="Li X."/>
            <person name="Liu Y."/>
            <person name="Li H."/>
            <person name="Ning X."/>
            <person name="Lin Y."/>
            <person name="Zhao L."/>
            <person name="Xing Q."/>
            <person name="Dou J."/>
            <person name="Li Y."/>
            <person name="Mao J."/>
            <person name="Guo H."/>
            <person name="Dou H."/>
            <person name="Li T."/>
            <person name="Mu C."/>
            <person name="Jiang W."/>
            <person name="Fu Q."/>
            <person name="Fu X."/>
            <person name="Miao Y."/>
            <person name="Liu J."/>
            <person name="Yu Q."/>
            <person name="Li R."/>
            <person name="Liao H."/>
            <person name="Li X."/>
            <person name="Kong Y."/>
            <person name="Jiang Z."/>
            <person name="Chourrout D."/>
            <person name="Li R."/>
            <person name="Bao Z."/>
        </authorList>
    </citation>
    <scope>NUCLEOTIDE SEQUENCE [LARGE SCALE GENOMIC DNA]</scope>
    <source>
        <strain evidence="7 8">PY_sf001</strain>
    </source>
</reference>
<protein>
    <submittedName>
        <fullName evidence="7">Temptin</fullName>
    </submittedName>
</protein>
<evidence type="ECO:0000256" key="1">
    <source>
        <dbReference type="ARBA" id="ARBA00023157"/>
    </source>
</evidence>
<dbReference type="InterPro" id="IPR000323">
    <property type="entry name" value="Cu2_ascorb_mOase_N"/>
</dbReference>
<dbReference type="Pfam" id="PF01082">
    <property type="entry name" value="Cu2_monooxygen"/>
    <property type="match status" value="1"/>
</dbReference>
<dbReference type="AlphaFoldDB" id="A0A210QT67"/>
<sequence length="544" mass="61549">MYRLLYFLFEIICVLRTVRCFEQYQHDIPNGFNIPNPCVPKGIWNGVGHYGPEGQGPQNQFGKDFAAAGKKWTKDLCMKDSDGDGKANGIELGDPWCRWTKEQPTLLLPATFHPGICEPWDDETCRKQNGSVVCPDNLKCEAAYQPVVGQFSVRLNLTRVPKKDFTYACMVFNVPANANYHMVEAKPIFYNRRVLHHMTLYACDPMVTVRVSKKPFECPRVTTAPCQQIITSYSTHFPITCLHDHVGVLFGKDGIRQVVLQVLWNNPLGLDYQDSSGMAVYLTPNLRPNVAGFATIDSTVFQIPPGIESYPVMGGCPGMCTSKRITKEVYIVMGINQMHKLGRKQRVELIRNNTIIDYLTKSDNFDPTQPDIIRHFNPIKVLPGDSIRMICEFNSTQETKPVDRGLSPDDEICRAQLMYYPKENWTNPTCLGYKHVPLCLFETTGAVMGCNYQSFLDSIENDAHFNTTIATCGSSNECTAQCLFLVSKERQHPCLRGELYELWNSTLISRPNARMVNLYKALKPCEKLYEQNAHLVPSRGPITP</sequence>
<dbReference type="EMBL" id="NEDP02002015">
    <property type="protein sequence ID" value="OWF51919.1"/>
    <property type="molecule type" value="Genomic_DNA"/>
</dbReference>
<dbReference type="Pfam" id="PF03712">
    <property type="entry name" value="Cu2_monoox_C"/>
    <property type="match status" value="1"/>
</dbReference>
<evidence type="ECO:0000256" key="3">
    <source>
        <dbReference type="SAM" id="SignalP"/>
    </source>
</evidence>
<comment type="caution">
    <text evidence="7">The sequence shown here is derived from an EMBL/GenBank/DDBJ whole genome shotgun (WGS) entry which is preliminary data.</text>
</comment>
<keyword evidence="1" id="KW-1015">Disulfide bond</keyword>
<feature type="signal peptide" evidence="3">
    <location>
        <begin position="1"/>
        <end position="20"/>
    </location>
</feature>
<dbReference type="InterPro" id="IPR024548">
    <property type="entry name" value="Cu2_monoox_C"/>
</dbReference>
<dbReference type="Gene3D" id="2.60.120.310">
    <property type="entry name" value="Copper type II, ascorbate-dependent monooxygenase, N-terminal domain"/>
    <property type="match status" value="1"/>
</dbReference>
<dbReference type="Pfam" id="PF24784">
    <property type="entry name" value="Temptin_C"/>
    <property type="match status" value="1"/>
</dbReference>
<proteinExistence type="predicted"/>
<keyword evidence="3" id="KW-0732">Signal</keyword>
<dbReference type="SUPFAM" id="SSF49742">
    <property type="entry name" value="PHM/PNGase F"/>
    <property type="match status" value="2"/>
</dbReference>
<keyword evidence="2" id="KW-0325">Glycoprotein</keyword>
<feature type="domain" description="Temptin Cys/Cys disulfide" evidence="6">
    <location>
        <begin position="19"/>
        <end position="115"/>
    </location>
</feature>
<gene>
    <name evidence="7" type="ORF">KP79_PYT18505</name>
</gene>
<dbReference type="InterPro" id="IPR057626">
    <property type="entry name" value="S-S_Temptin"/>
</dbReference>
<dbReference type="PANTHER" id="PTHR10157:SF23">
    <property type="entry name" value="MOXD1 HOMOLOG 1"/>
    <property type="match status" value="1"/>
</dbReference>